<reference evidence="7 8" key="1">
    <citation type="submission" date="2016-10" db="EMBL/GenBank/DDBJ databases">
        <title>Genome sequence of Nocardia seriolae strain EM150506, isolated from Anguila japonica.</title>
        <authorList>
            <person name="Han H.-J."/>
        </authorList>
    </citation>
    <scope>NUCLEOTIDE SEQUENCE [LARGE SCALE GENOMIC DNA]</scope>
    <source>
        <strain evidence="7 8">EM150506</strain>
    </source>
</reference>
<name>A0ABC8APG0_9NOCA</name>
<proteinExistence type="predicted"/>
<keyword evidence="1" id="KW-0547">Nucleotide-binding</keyword>
<dbReference type="PANTHER" id="PTHR43788">
    <property type="entry name" value="DNA2/NAM7 HELICASE FAMILY MEMBER"/>
    <property type="match status" value="1"/>
</dbReference>
<feature type="region of interest" description="Disordered" evidence="5">
    <location>
        <begin position="373"/>
        <end position="393"/>
    </location>
</feature>
<evidence type="ECO:0000256" key="2">
    <source>
        <dbReference type="ARBA" id="ARBA00022801"/>
    </source>
</evidence>
<evidence type="ECO:0000256" key="5">
    <source>
        <dbReference type="SAM" id="MobiDB-lite"/>
    </source>
</evidence>
<dbReference type="InterPro" id="IPR027417">
    <property type="entry name" value="P-loop_NTPase"/>
</dbReference>
<protein>
    <recommendedName>
        <fullName evidence="6">DNA2/NAM7 helicase-like C-terminal domain-containing protein</fullName>
    </recommendedName>
</protein>
<dbReference type="GO" id="GO:0004386">
    <property type="term" value="F:helicase activity"/>
    <property type="evidence" value="ECO:0007669"/>
    <property type="project" value="UniProtKB-KW"/>
</dbReference>
<dbReference type="RefSeq" id="WP_071343651.1">
    <property type="nucleotide sequence ID" value="NZ_CP017839.1"/>
</dbReference>
<dbReference type="SUPFAM" id="SSF52540">
    <property type="entry name" value="P-loop containing nucleoside triphosphate hydrolases"/>
    <property type="match status" value="1"/>
</dbReference>
<evidence type="ECO:0000313" key="8">
    <source>
        <dbReference type="Proteomes" id="UP000180166"/>
    </source>
</evidence>
<evidence type="ECO:0000313" key="7">
    <source>
        <dbReference type="EMBL" id="APA96086.1"/>
    </source>
</evidence>
<dbReference type="Proteomes" id="UP000180166">
    <property type="component" value="Chromosome"/>
</dbReference>
<keyword evidence="2" id="KW-0378">Hydrolase</keyword>
<dbReference type="Pfam" id="PF13087">
    <property type="entry name" value="AAA_12"/>
    <property type="match status" value="1"/>
</dbReference>
<accession>A0ABC8APG0</accession>
<dbReference type="InterPro" id="IPR041679">
    <property type="entry name" value="DNA2/NAM7-like_C"/>
</dbReference>
<feature type="compositionally biased region" description="Low complexity" evidence="5">
    <location>
        <begin position="373"/>
        <end position="383"/>
    </location>
</feature>
<evidence type="ECO:0000256" key="3">
    <source>
        <dbReference type="ARBA" id="ARBA00022806"/>
    </source>
</evidence>
<dbReference type="GO" id="GO:0005524">
    <property type="term" value="F:ATP binding"/>
    <property type="evidence" value="ECO:0007669"/>
    <property type="project" value="UniProtKB-KW"/>
</dbReference>
<keyword evidence="4" id="KW-0067">ATP-binding</keyword>
<evidence type="ECO:0000256" key="1">
    <source>
        <dbReference type="ARBA" id="ARBA00022741"/>
    </source>
</evidence>
<feature type="compositionally biased region" description="Low complexity" evidence="5">
    <location>
        <begin position="434"/>
        <end position="460"/>
    </location>
</feature>
<dbReference type="CDD" id="cd18808">
    <property type="entry name" value="SF1_C_Upf1"/>
    <property type="match status" value="1"/>
</dbReference>
<dbReference type="KEGG" id="nsr:NS506_02019"/>
<keyword evidence="3" id="KW-0347">Helicase</keyword>
<feature type="compositionally biased region" description="Basic and acidic residues" evidence="5">
    <location>
        <begin position="423"/>
        <end position="433"/>
    </location>
</feature>
<feature type="domain" description="DNA2/NAM7 helicase-like C-terminal" evidence="6">
    <location>
        <begin position="1037"/>
        <end position="1227"/>
    </location>
</feature>
<dbReference type="AlphaFoldDB" id="A0ABC8APG0"/>
<gene>
    <name evidence="7" type="ORF">NS506_02019</name>
</gene>
<evidence type="ECO:0000259" key="6">
    <source>
        <dbReference type="Pfam" id="PF13087"/>
    </source>
</evidence>
<dbReference type="GO" id="GO:0016787">
    <property type="term" value="F:hydrolase activity"/>
    <property type="evidence" value="ECO:0007669"/>
    <property type="project" value="UniProtKB-KW"/>
</dbReference>
<organism evidence="7 8">
    <name type="scientific">Nocardia seriolae</name>
    <dbReference type="NCBI Taxonomy" id="37332"/>
    <lineage>
        <taxon>Bacteria</taxon>
        <taxon>Bacillati</taxon>
        <taxon>Actinomycetota</taxon>
        <taxon>Actinomycetes</taxon>
        <taxon>Mycobacteriales</taxon>
        <taxon>Nocardiaceae</taxon>
        <taxon>Nocardia</taxon>
    </lineage>
</organism>
<dbReference type="PANTHER" id="PTHR43788:SF8">
    <property type="entry name" value="DNA-BINDING PROTEIN SMUBP-2"/>
    <property type="match status" value="1"/>
</dbReference>
<sequence>MLFGDRVVCSTGDLVTAARCEFALLRALDAELGLVAPVDVQSPGALTRTPDPAVEHRLADLRDRYGPAVTRVRLSGPAAHALESAAVVSEELRERALTGLRDAHAQTLTALRADAEAVAGGVVFDDDFVARCEFLLRDHAPEGHDYIVAGVAGRRGGVTTLLGLAAAAEALRGNGFRVSPQARVWEDGFAVTHTLADMAVVYQARRARLNLIVDAKLGELLPVQWGDRRFLACGRCPTCTAELETRRDLLLVAGMRPATRAHLRDAGITTLDRLAVADAAVTGIPAATLTTLRRQAEVQILRERTGRPVHALIDPTALAALPTPTRGDLFVSVTPAPAPDAPGCTRAPSGIAYTTGDLVVTIRMAAEYPHRAATPAEPAHTPTPSVPGSATSVPALAASGLAPATAAHEIADGTTRSAGAQDPSDRDEFHSDPGRGAAPATTAGLAPVNGPAAAAAQPPADSGELTTGRFARSQGRTTIAMDAPGPMPGVSTVALGFVAAPAAPKSERTFVVRVAGRGPVARRRDDADALLGFLMECERECPELRIHHYRGDLRGLLHGIGERDSEGEDVVAELLPALVDLYPVVRAALVVGERSYDLHQLPPNQEENDGGAEAVLRLRDWLLELAAEHQVRPSRRWAYDYAETGPDEIEAALREFAESDGEQRGEAQEAAGLAAAALGYHRRERRPLRWAHDDRLDHPVAEWADTAGVLVADSGSVDTDWHSTGQLPMRRYLTLTGRLGTGNAPPPGTAVLTLYDRPAPGMSAAPGIRALAHATVLGCALDTSFEDVVRVVEMLPEGCEPYDELPTAIAPCPPGHDIQLSEALEDTAHQLLVTLPQVPETAVFDILCRRPPRLRSGAALPEVFGDHAAAVTAAVLDLADSYVAVQGPPGTGKTDTTARAVERLVTRYKWRVGVVARSHQVVEHVLDAVVQVGVLPELVAKADTRSVAPEWLPIEASRYPRFLDNAVNGCVVGGLSTDFTDPDRIARGSLDLLVIVDAGKFPLAEAMAVAVAARNLLLVGDPTPPAGRGAHPEPIAESVLGRLLGAHRTLPADYGYFLDRTWRMHPRMCGPVSRLRYDNRLRSNETVTLARELDGIPPGVRTVPVEHHGNGTESAEEAREIVRQVRTLLGLPWHTGALTRRLHPHDILVVAPYHAQVARIRTLLSRARLEDVLVGTPDHFQGREAAVVLVSMTTSAPDNAPHGIGALLSRHWLTSAISRAMWSAIIVRSPLLTEYLPATTAELSDLAAVLQLDRV</sequence>
<dbReference type="Gene3D" id="3.40.50.300">
    <property type="entry name" value="P-loop containing nucleotide triphosphate hydrolases"/>
    <property type="match status" value="2"/>
</dbReference>
<evidence type="ECO:0000256" key="4">
    <source>
        <dbReference type="ARBA" id="ARBA00022840"/>
    </source>
</evidence>
<feature type="region of interest" description="Disordered" evidence="5">
    <location>
        <begin position="414"/>
        <end position="467"/>
    </location>
</feature>
<dbReference type="InterPro" id="IPR047187">
    <property type="entry name" value="SF1_C_Upf1"/>
</dbReference>
<dbReference type="EMBL" id="CP017839">
    <property type="protein sequence ID" value="APA96086.1"/>
    <property type="molecule type" value="Genomic_DNA"/>
</dbReference>
<dbReference type="InterPro" id="IPR050534">
    <property type="entry name" value="Coronavir_polyprotein_1ab"/>
</dbReference>